<dbReference type="RefSeq" id="WP_152099678.1">
    <property type="nucleotide sequence ID" value="NZ_AP021861.1"/>
</dbReference>
<feature type="chain" id="PRO_5025035157" description="Endonuclease/exonuclease/phosphatase domain-containing protein" evidence="1">
    <location>
        <begin position="30"/>
        <end position="327"/>
    </location>
</feature>
<dbReference type="InterPro" id="IPR038772">
    <property type="entry name" value="Sph/SMPD2-like"/>
</dbReference>
<dbReference type="Gene3D" id="3.60.10.10">
    <property type="entry name" value="Endonuclease/exonuclease/phosphatase"/>
    <property type="match status" value="1"/>
</dbReference>
<gene>
    <name evidence="3" type="ORF">PLANPX_3635</name>
</gene>
<dbReference type="GO" id="GO:0004767">
    <property type="term" value="F:sphingomyelin phosphodiesterase activity"/>
    <property type="evidence" value="ECO:0007669"/>
    <property type="project" value="InterPro"/>
</dbReference>
<dbReference type="AlphaFoldDB" id="A0A5K7XIL6"/>
<feature type="signal peptide" evidence="1">
    <location>
        <begin position="1"/>
        <end position="29"/>
    </location>
</feature>
<sequence length="327" mass="36030">MRTTIITRREALLASLAAASALPCARALSQELLPPANAAASTRLLFYNTHLLPTIAQKVAGHRGQDDYRTAAIAAKLYRYDLVGLCEVFESRRRKEIIEVVQRDSRDAFQVIEQPKPWGRHLIGSGLMLLSRYPIIGEPHFITYRHASRVVTNGWKADGFAAKGAIHAQLRVREQPTAQIDCFLTHLESVSAKARGEQIAELATFIAKHASPERPAILIGDLNVAADAPGIPAAEDSEYRLLTSKLAFGEHRFVDLWPAFHDTTGGTSDALAKEHCRRIDYAFISPPQPVGLTLEPTAIRVEPFLDAKVEQGSLSDHAALECNFVLR</sequence>
<evidence type="ECO:0000259" key="2">
    <source>
        <dbReference type="Pfam" id="PF03372"/>
    </source>
</evidence>
<dbReference type="Proteomes" id="UP000326837">
    <property type="component" value="Chromosome"/>
</dbReference>
<dbReference type="SUPFAM" id="SSF56219">
    <property type="entry name" value="DNase I-like"/>
    <property type="match status" value="1"/>
</dbReference>
<dbReference type="PANTHER" id="PTHR16320">
    <property type="entry name" value="SPHINGOMYELINASE FAMILY MEMBER"/>
    <property type="match status" value="1"/>
</dbReference>
<keyword evidence="4" id="KW-1185">Reference proteome</keyword>
<reference evidence="4" key="1">
    <citation type="submission" date="2019-10" db="EMBL/GenBank/DDBJ databases">
        <title>Lacipirellula parvula gen. nov., sp. nov., representing a lineage of planctomycetes widespread in freshwater anoxic habitats, and description of the family Lacipirellulaceae.</title>
        <authorList>
            <person name="Dedysh S.N."/>
            <person name="Kulichevskaya I.S."/>
            <person name="Beletsky A.V."/>
            <person name="Rakitin A.L."/>
            <person name="Mardanov A.V."/>
            <person name="Ivanova A.A."/>
            <person name="Saltykova V.X."/>
            <person name="Rijpstra W.I.C."/>
            <person name="Sinninghe Damste J.S."/>
            <person name="Ravin N.V."/>
        </authorList>
    </citation>
    <scope>NUCLEOTIDE SEQUENCE [LARGE SCALE GENOMIC DNA]</scope>
    <source>
        <strain evidence="4">PX69</strain>
    </source>
</reference>
<dbReference type="Pfam" id="PF03372">
    <property type="entry name" value="Exo_endo_phos"/>
    <property type="match status" value="1"/>
</dbReference>
<protein>
    <recommendedName>
        <fullName evidence="2">Endonuclease/exonuclease/phosphatase domain-containing protein</fullName>
    </recommendedName>
</protein>
<dbReference type="PANTHER" id="PTHR16320:SF23">
    <property type="entry name" value="SPHINGOMYELINASE C 1"/>
    <property type="match status" value="1"/>
</dbReference>
<evidence type="ECO:0000313" key="4">
    <source>
        <dbReference type="Proteomes" id="UP000326837"/>
    </source>
</evidence>
<dbReference type="InterPro" id="IPR006311">
    <property type="entry name" value="TAT_signal"/>
</dbReference>
<evidence type="ECO:0000313" key="3">
    <source>
        <dbReference type="EMBL" id="BBO34023.1"/>
    </source>
</evidence>
<feature type="domain" description="Endonuclease/exonuclease/phosphatase" evidence="2">
    <location>
        <begin position="65"/>
        <end position="317"/>
    </location>
</feature>
<evidence type="ECO:0000256" key="1">
    <source>
        <dbReference type="SAM" id="SignalP"/>
    </source>
</evidence>
<name>A0A5K7XIL6_9BACT</name>
<keyword evidence="1" id="KW-0732">Signal</keyword>
<organism evidence="3 4">
    <name type="scientific">Lacipirellula parvula</name>
    <dbReference type="NCBI Taxonomy" id="2650471"/>
    <lineage>
        <taxon>Bacteria</taxon>
        <taxon>Pseudomonadati</taxon>
        <taxon>Planctomycetota</taxon>
        <taxon>Planctomycetia</taxon>
        <taxon>Pirellulales</taxon>
        <taxon>Lacipirellulaceae</taxon>
        <taxon>Lacipirellula</taxon>
    </lineage>
</organism>
<accession>A0A5K7XIL6</accession>
<dbReference type="InterPro" id="IPR036691">
    <property type="entry name" value="Endo/exonu/phosph_ase_sf"/>
</dbReference>
<dbReference type="KEGG" id="lpav:PLANPX_3635"/>
<dbReference type="InterPro" id="IPR005135">
    <property type="entry name" value="Endo/exonuclease/phosphatase"/>
</dbReference>
<dbReference type="EMBL" id="AP021861">
    <property type="protein sequence ID" value="BBO34023.1"/>
    <property type="molecule type" value="Genomic_DNA"/>
</dbReference>
<proteinExistence type="predicted"/>
<dbReference type="PROSITE" id="PS51318">
    <property type="entry name" value="TAT"/>
    <property type="match status" value="1"/>
</dbReference>